<evidence type="ECO:0000313" key="2">
    <source>
        <dbReference type="EMBL" id="EJK48028.1"/>
    </source>
</evidence>
<feature type="compositionally biased region" description="Basic residues" evidence="1">
    <location>
        <begin position="18"/>
        <end position="29"/>
    </location>
</feature>
<protein>
    <submittedName>
        <fullName evidence="2">Uncharacterized protein</fullName>
    </submittedName>
</protein>
<dbReference type="AlphaFoldDB" id="K0R4I8"/>
<evidence type="ECO:0000313" key="3">
    <source>
        <dbReference type="Proteomes" id="UP000266841"/>
    </source>
</evidence>
<comment type="caution">
    <text evidence="2">The sequence shown here is derived from an EMBL/GenBank/DDBJ whole genome shotgun (WGS) entry which is preliminary data.</text>
</comment>
<name>K0R4I8_THAOC</name>
<reference evidence="2 3" key="1">
    <citation type="journal article" date="2012" name="Genome Biol.">
        <title>Genome and low-iron response of an oceanic diatom adapted to chronic iron limitation.</title>
        <authorList>
            <person name="Lommer M."/>
            <person name="Specht M."/>
            <person name="Roy A.S."/>
            <person name="Kraemer L."/>
            <person name="Andreson R."/>
            <person name="Gutowska M.A."/>
            <person name="Wolf J."/>
            <person name="Bergner S.V."/>
            <person name="Schilhabel M.B."/>
            <person name="Klostermeier U.C."/>
            <person name="Beiko R.G."/>
            <person name="Rosenstiel P."/>
            <person name="Hippler M."/>
            <person name="Laroche J."/>
        </authorList>
    </citation>
    <scope>NUCLEOTIDE SEQUENCE [LARGE SCALE GENOMIC DNA]</scope>
    <source>
        <strain evidence="2 3">CCMP1005</strain>
    </source>
</reference>
<gene>
    <name evidence="2" type="ORF">THAOC_33212</name>
</gene>
<evidence type="ECO:0000256" key="1">
    <source>
        <dbReference type="SAM" id="MobiDB-lite"/>
    </source>
</evidence>
<organism evidence="2 3">
    <name type="scientific">Thalassiosira oceanica</name>
    <name type="common">Marine diatom</name>
    <dbReference type="NCBI Taxonomy" id="159749"/>
    <lineage>
        <taxon>Eukaryota</taxon>
        <taxon>Sar</taxon>
        <taxon>Stramenopiles</taxon>
        <taxon>Ochrophyta</taxon>
        <taxon>Bacillariophyta</taxon>
        <taxon>Coscinodiscophyceae</taxon>
        <taxon>Thalassiosirophycidae</taxon>
        <taxon>Thalassiosirales</taxon>
        <taxon>Thalassiosiraceae</taxon>
        <taxon>Thalassiosira</taxon>
    </lineage>
</organism>
<sequence length="693" mass="78844">MANADRENNYEDTVGRNLRGKAKSSKGKSSKGNTRFSKGGKNHKQQNPFNRNNQPICDIEDFVGVRTYSQEDDLCEKMFESVIICDGTPGNRDLCTYEEQSVRSRFSFFRVDTLLYMSKLISPLKMDGGSTSLGTCVAFDPSADLKYDPKSNQCVIGMRRGLKLKDQSDPVCNVKYNVKIVKEMNSQEVDDSTLLLYFSDDGGKIFYNMDTPRVATKDKGVRTRRMQVCTDFGSRCYYDSDCVSEICYRQLPFPVNYYGVCKDCNHHSECAAQVTQPPAGEFGKPFCDDDMKCVAHVLGESRIPEEGYPTWVPSETLDNSYSFPKIAMPRRVLENPGPVFEQVWYIDLNEQEESFNKEDVRVNGTHIQIPSFTPIHAGYSTSFHQYDEHETGISTFIAGKNDVSMVTPYPKAWFVEKKHTLTYNGVKDTSRGDFIRQKSDEALSESWAHNSWLRKALDQFVTTGLRNSIPQEIEAGIDRAIAWQVRRYARSHQDDHNPNISSSWAAHTEKAKRAIAYAKNSEFNREYPKSEQICYHMEEGYGVDASETHITLPLGRPSTTISGQMVNSPVYFLGFTVGHFTVYYDDNEGILQLYYQAYSSSRQYTDVKFPGPYPSALYVSPVAEGSDYVVDPNTDGRHESLMTLTSPGNDPTWFLHRAEPFWSLWARPETDTCAQDIRDEDFWESIKIGENDE</sequence>
<feature type="non-terminal residue" evidence="2">
    <location>
        <position position="693"/>
    </location>
</feature>
<feature type="region of interest" description="Disordered" evidence="1">
    <location>
        <begin position="1"/>
        <end position="53"/>
    </location>
</feature>
<proteinExistence type="predicted"/>
<dbReference type="Proteomes" id="UP000266841">
    <property type="component" value="Unassembled WGS sequence"/>
</dbReference>
<keyword evidence="3" id="KW-1185">Reference proteome</keyword>
<dbReference type="EMBL" id="AGNL01046366">
    <property type="protein sequence ID" value="EJK48028.1"/>
    <property type="molecule type" value="Genomic_DNA"/>
</dbReference>
<accession>K0R4I8</accession>